<dbReference type="SUPFAM" id="SSF56112">
    <property type="entry name" value="Protein kinase-like (PK-like)"/>
    <property type="match status" value="1"/>
</dbReference>
<dbReference type="Pfam" id="PF01846">
    <property type="entry name" value="FF"/>
    <property type="match status" value="1"/>
</dbReference>
<dbReference type="PROSITE" id="PS50011">
    <property type="entry name" value="PROTEIN_KINASE_DOM"/>
    <property type="match status" value="1"/>
</dbReference>
<feature type="region of interest" description="Disordered" evidence="3">
    <location>
        <begin position="373"/>
        <end position="450"/>
    </location>
</feature>
<feature type="region of interest" description="Disordered" evidence="3">
    <location>
        <begin position="1127"/>
        <end position="1151"/>
    </location>
</feature>
<feature type="compositionally biased region" description="Low complexity" evidence="3">
    <location>
        <begin position="717"/>
        <end position="739"/>
    </location>
</feature>
<dbReference type="InterPro" id="IPR002713">
    <property type="entry name" value="FF_domain"/>
</dbReference>
<keyword evidence="1" id="KW-0067">ATP-binding</keyword>
<evidence type="ECO:0000313" key="5">
    <source>
        <dbReference type="EMBL" id="WIA14416.1"/>
    </source>
</evidence>
<feature type="region of interest" description="Disordered" evidence="3">
    <location>
        <begin position="717"/>
        <end position="744"/>
    </location>
</feature>
<evidence type="ECO:0000259" key="4">
    <source>
        <dbReference type="PROSITE" id="PS50011"/>
    </source>
</evidence>
<gene>
    <name evidence="5" type="ORF">OEZ85_002942</name>
</gene>
<dbReference type="Gene3D" id="3.30.200.20">
    <property type="entry name" value="Phosphorylase Kinase, domain 1"/>
    <property type="match status" value="1"/>
</dbReference>
<organism evidence="5 6">
    <name type="scientific">Tetradesmus obliquus</name>
    <name type="common">Green alga</name>
    <name type="synonym">Acutodesmus obliquus</name>
    <dbReference type="NCBI Taxonomy" id="3088"/>
    <lineage>
        <taxon>Eukaryota</taxon>
        <taxon>Viridiplantae</taxon>
        <taxon>Chlorophyta</taxon>
        <taxon>core chlorophytes</taxon>
        <taxon>Chlorophyceae</taxon>
        <taxon>CS clade</taxon>
        <taxon>Sphaeropleales</taxon>
        <taxon>Scenedesmaceae</taxon>
        <taxon>Tetradesmus</taxon>
    </lineage>
</organism>
<feature type="domain" description="Protein kinase" evidence="4">
    <location>
        <begin position="28"/>
        <end position="358"/>
    </location>
</feature>
<feature type="region of interest" description="Disordered" evidence="3">
    <location>
        <begin position="1200"/>
        <end position="1224"/>
    </location>
</feature>
<feature type="region of interest" description="Disordered" evidence="3">
    <location>
        <begin position="565"/>
        <end position="629"/>
    </location>
</feature>
<feature type="coiled-coil region" evidence="2">
    <location>
        <begin position="509"/>
        <end position="553"/>
    </location>
</feature>
<dbReference type="Pfam" id="PF00069">
    <property type="entry name" value="Pkinase"/>
    <property type="match status" value="1"/>
</dbReference>
<feature type="compositionally biased region" description="Low complexity" evidence="3">
    <location>
        <begin position="601"/>
        <end position="629"/>
    </location>
</feature>
<dbReference type="SMART" id="SM00220">
    <property type="entry name" value="S_TKc"/>
    <property type="match status" value="1"/>
</dbReference>
<dbReference type="PANTHER" id="PTHR46699">
    <property type="entry name" value="SERINE/THREONINE-PROTEIN KINASE STN8, CHLOROPLASTIC-RELATED"/>
    <property type="match status" value="1"/>
</dbReference>
<dbReference type="Gene3D" id="1.10.10.440">
    <property type="entry name" value="FF domain"/>
    <property type="match status" value="2"/>
</dbReference>
<dbReference type="SMART" id="SM00441">
    <property type="entry name" value="FF"/>
    <property type="match status" value="2"/>
</dbReference>
<reference evidence="5 6" key="1">
    <citation type="submission" date="2023-05" db="EMBL/GenBank/DDBJ databases">
        <title>A 100% complete, gapless, phased diploid assembly of the Scenedesmus obliquus UTEX 3031 genome.</title>
        <authorList>
            <person name="Biondi T.C."/>
            <person name="Hanschen E.R."/>
            <person name="Kwon T."/>
            <person name="Eng W."/>
            <person name="Kruse C.P.S."/>
            <person name="Koehler S.I."/>
            <person name="Kunde Y."/>
            <person name="Gleasner C.D."/>
            <person name="You Mak K.T."/>
            <person name="Polle J."/>
            <person name="Hovde B.T."/>
            <person name="Starkenburg S.R."/>
        </authorList>
    </citation>
    <scope>NUCLEOTIDE SEQUENCE [LARGE SCALE GENOMIC DNA]</scope>
    <source>
        <strain evidence="5 6">DOE0152z</strain>
    </source>
</reference>
<evidence type="ECO:0000256" key="3">
    <source>
        <dbReference type="SAM" id="MobiDB-lite"/>
    </source>
</evidence>
<dbReference type="PANTHER" id="PTHR46699:SF4">
    <property type="entry name" value="SERINE_THREONINE-PROTEIN KINASE STN7, CHLOROPLASTIC"/>
    <property type="match status" value="1"/>
</dbReference>
<dbReference type="InterPro" id="IPR011009">
    <property type="entry name" value="Kinase-like_dom_sf"/>
</dbReference>
<feature type="coiled-coil region" evidence="2">
    <location>
        <begin position="648"/>
        <end position="713"/>
    </location>
</feature>
<sequence length="1224" mass="129231">MRPGRRAGATVVLARLVAKGRQHSPDQITVKRSLGEGSYGQVFEGLLDIGRGDEERVVLKRVKARVQGAAEMAQMEHLMNVYATKAAKGSIAEFLGYCEVSPREANSRLTEGLWLMWRYEGSNTLAYYLRRRDTLRALARDLAVPEDIVVPVAMRQLLLGLSALHAAGLVHRDVKPLNIIASERDGRLKLIDLGAAADLRTGTNYSPEESILDPMFCPPEQYVLPTDSPHLAKSAFALALSPMLWAQHKPDRFDSWSAGIVMLQLCLPPLRTPRGLNLFKVEYERCDYDIDAWHKSCRWISKRDTAVLDADDGSGWSLLQALLRPRTIMVGDDGSVSFVSKAGFSRIGAQEALRHAFLKPAALHERSLKRSVSSSTSSLSVDEGSMSEDGSGSVTATNGSGGRRTAAAAAGGDNGKNAAGGSGGKVASSGSRGGGGWWGGSSARRAAKEEEEAAAAAAAAAAAEAEKAPPATMFTAAAGLWRGLQDKLFDLEARMIQTTSETAKQTTKVNKLQEKVAKGQADAAMLAKEKQRLGQMQQQLDTLEVEKAKTANRASSLLSFLGIGGSKQQKQQQQQPEEQQQPEQRPKAGSGWQSLLGKARGSQQQQQAAVPTANAPAASSSGSGSPSNALLQAWESLGQQLLRLEGQLNEQQSRTERQRVSVQRLQQKVKSGEAAPAELQQEQEKLAQFSSQLEGLQTNYSRVKDQAAALLQRIGNVTGSGSPSSTGSSAASGEVSSGSGTAGSAGGIGAVQSAVYAGLKFSGLAMRIAQDVVTSVKDDANKILKEMETEAAAKRARRLADSGFLALLRSHTPDVSEASSFEEVAEALGDEEGWQAVPTEARRRELFAAFQEALRQVAAEKAAKAEAAVVELLAKLNVGPESDWAQVAPLLAAAPAAQAVPEDRRAELFDVRVREVVLERACQAAAERADNDFRQLLQQAREAGSITAVSTWVAAKPSMWSDIRYLSLPEDRRMELFNEFMADLKQQTAADAAAAAASLASSRTASPAAQLVQPLQASSLDVLGGSGSSVDALSTLGSSSGSMWGDEGAASTVDEANMSPEDLAQLQLLRWEQAKLRAEYLKMEEKLRAMEIKMVQSRPASPAAAAGQAEGSVAPAGSAAGAAAGEGAAVSHGNGSGAAAEVRESPQVPAAASPSALAAAAAAAAAQQQQQEVDVVVAGGDGDVSVEEKNGVLVFKFSESRAGSRASSRAASRNSSSSSNQEEF</sequence>
<dbReference type="InterPro" id="IPR017441">
    <property type="entry name" value="Protein_kinase_ATP_BS"/>
</dbReference>
<dbReference type="Proteomes" id="UP001244341">
    <property type="component" value="Chromosome 5b"/>
</dbReference>
<proteinExistence type="predicted"/>
<feature type="compositionally biased region" description="Low complexity" evidence="3">
    <location>
        <begin position="565"/>
        <end position="583"/>
    </location>
</feature>
<keyword evidence="6" id="KW-1185">Reference proteome</keyword>
<evidence type="ECO:0000313" key="6">
    <source>
        <dbReference type="Proteomes" id="UP001244341"/>
    </source>
</evidence>
<dbReference type="EMBL" id="CP126212">
    <property type="protein sequence ID" value="WIA14416.1"/>
    <property type="molecule type" value="Genomic_DNA"/>
</dbReference>
<accession>A0ABY8U397</accession>
<feature type="compositionally biased region" description="Gly residues" evidence="3">
    <location>
        <begin position="412"/>
        <end position="424"/>
    </location>
</feature>
<feature type="compositionally biased region" description="Low complexity" evidence="3">
    <location>
        <begin position="373"/>
        <end position="411"/>
    </location>
</feature>
<dbReference type="InterPro" id="IPR000719">
    <property type="entry name" value="Prot_kinase_dom"/>
</dbReference>
<evidence type="ECO:0000256" key="1">
    <source>
        <dbReference type="PROSITE-ProRule" id="PRU10141"/>
    </source>
</evidence>
<keyword evidence="1" id="KW-0547">Nucleotide-binding</keyword>
<dbReference type="Gene3D" id="1.10.510.10">
    <property type="entry name" value="Transferase(Phosphotransferase) domain 1"/>
    <property type="match status" value="1"/>
</dbReference>
<feature type="binding site" evidence="1">
    <location>
        <position position="60"/>
    </location>
    <ligand>
        <name>ATP</name>
        <dbReference type="ChEBI" id="CHEBI:30616"/>
    </ligand>
</feature>
<evidence type="ECO:0000256" key="2">
    <source>
        <dbReference type="SAM" id="Coils"/>
    </source>
</evidence>
<feature type="coiled-coil region" evidence="2">
    <location>
        <begin position="1066"/>
        <end position="1093"/>
    </location>
</feature>
<dbReference type="InterPro" id="IPR036517">
    <property type="entry name" value="FF_domain_sf"/>
</dbReference>
<name>A0ABY8U397_TETOB</name>
<dbReference type="PROSITE" id="PS00107">
    <property type="entry name" value="PROTEIN_KINASE_ATP"/>
    <property type="match status" value="1"/>
</dbReference>
<keyword evidence="2" id="KW-0175">Coiled coil</keyword>
<protein>
    <recommendedName>
        <fullName evidence="4">Protein kinase domain-containing protein</fullName>
    </recommendedName>
</protein>
<dbReference type="SUPFAM" id="SSF81698">
    <property type="entry name" value="FF domain"/>
    <property type="match status" value="2"/>
</dbReference>